<evidence type="ECO:0000313" key="21">
    <source>
        <dbReference type="Proteomes" id="UP000007054"/>
    </source>
</evidence>
<reference evidence="20" key="1">
    <citation type="submission" date="2010-03" db="EMBL/GenBank/DDBJ databases">
        <title>The genome sequence of Ruminococcus sp. 18P13.</title>
        <authorList>
            <consortium name="metaHIT consortium -- http://www.metahit.eu/"/>
            <person name="Pajon A."/>
            <person name="Turner K."/>
            <person name="Parkhill J."/>
            <person name="Bernalier A."/>
        </authorList>
    </citation>
    <scope>NUCLEOTIDE SEQUENCE [LARGE SCALE GENOMIC DNA]</scope>
    <source>
        <strain evidence="20">Type strain: 18P13</strain>
    </source>
</reference>
<evidence type="ECO:0000256" key="6">
    <source>
        <dbReference type="ARBA" id="ARBA00022475"/>
    </source>
</evidence>
<dbReference type="GeneID" id="83155772"/>
<dbReference type="InterPro" id="IPR027417">
    <property type="entry name" value="P-loop_NTPase"/>
</dbReference>
<evidence type="ECO:0000313" key="20">
    <source>
        <dbReference type="EMBL" id="CBL17181.1"/>
    </source>
</evidence>
<comment type="subcellular location">
    <subcellularLocation>
        <location evidence="1">Cell inner membrane</location>
        <topology evidence="1">Multi-pass membrane protein</topology>
    </subcellularLocation>
</comment>
<evidence type="ECO:0000256" key="14">
    <source>
        <dbReference type="ARBA" id="ARBA00023136"/>
    </source>
</evidence>
<dbReference type="PANTHER" id="PTHR32309">
    <property type="entry name" value="TYROSINE-PROTEIN KINASE"/>
    <property type="match status" value="1"/>
</dbReference>
<evidence type="ECO:0000256" key="2">
    <source>
        <dbReference type="ARBA" id="ARBA00006683"/>
    </source>
</evidence>
<feature type="domain" description="AAA" evidence="19">
    <location>
        <begin position="288"/>
        <end position="409"/>
    </location>
</feature>
<keyword evidence="7" id="KW-0997">Cell inner membrane</keyword>
<keyword evidence="15" id="KW-0829">Tyrosine-protein kinase</keyword>
<dbReference type="Proteomes" id="UP000007054">
    <property type="component" value="Chromosome"/>
</dbReference>
<dbReference type="Pfam" id="PF02706">
    <property type="entry name" value="Wzz"/>
    <property type="match status" value="1"/>
</dbReference>
<dbReference type="STRING" id="213810.RUM_10160"/>
<keyword evidence="9 17" id="KW-0812">Transmembrane</keyword>
<organism evidence="20 21">
    <name type="scientific">Ruminococcus champanellensis (strain DSM 18848 / JCM 17042 / KCTC 15320 / 18P13)</name>
    <dbReference type="NCBI Taxonomy" id="213810"/>
    <lineage>
        <taxon>Bacteria</taxon>
        <taxon>Bacillati</taxon>
        <taxon>Bacillota</taxon>
        <taxon>Clostridia</taxon>
        <taxon>Eubacteriales</taxon>
        <taxon>Oscillospiraceae</taxon>
        <taxon>Ruminococcus</taxon>
    </lineage>
</organism>
<proteinExistence type="inferred from homology"/>
<keyword evidence="13 17" id="KW-1133">Transmembrane helix</keyword>
<evidence type="ECO:0000256" key="10">
    <source>
        <dbReference type="ARBA" id="ARBA00022741"/>
    </source>
</evidence>
<dbReference type="HOGENOM" id="CLU_009912_4_2_9"/>
<evidence type="ECO:0000256" key="3">
    <source>
        <dbReference type="ARBA" id="ARBA00007316"/>
    </source>
</evidence>
<comment type="similarity">
    <text evidence="2">Belongs to the CpsC/CapA family.</text>
</comment>
<dbReference type="NCBIfam" id="TIGR01007">
    <property type="entry name" value="eps_fam"/>
    <property type="match status" value="1"/>
</dbReference>
<dbReference type="KEGG" id="rch:RUM_10160"/>
<comment type="similarity">
    <text evidence="4">Belongs to the etk/wzc family.</text>
</comment>
<dbReference type="EMBL" id="FP929052">
    <property type="protein sequence ID" value="CBL17181.1"/>
    <property type="molecule type" value="Genomic_DNA"/>
</dbReference>
<accession>D4LC36</accession>
<comment type="similarity">
    <text evidence="3">Belongs to the CpsD/CapB family.</text>
</comment>
<evidence type="ECO:0000256" key="17">
    <source>
        <dbReference type="SAM" id="Phobius"/>
    </source>
</evidence>
<dbReference type="FunFam" id="3.40.50.300:FF:000527">
    <property type="entry name" value="Tyrosine-protein kinase etk"/>
    <property type="match status" value="1"/>
</dbReference>
<evidence type="ECO:0000256" key="12">
    <source>
        <dbReference type="ARBA" id="ARBA00022840"/>
    </source>
</evidence>
<evidence type="ECO:0000256" key="5">
    <source>
        <dbReference type="ARBA" id="ARBA00011903"/>
    </source>
</evidence>
<dbReference type="GO" id="GO:0005524">
    <property type="term" value="F:ATP binding"/>
    <property type="evidence" value="ECO:0007669"/>
    <property type="project" value="UniProtKB-KW"/>
</dbReference>
<dbReference type="PATRIC" id="fig|213810.4.peg.920"/>
<evidence type="ECO:0000256" key="15">
    <source>
        <dbReference type="ARBA" id="ARBA00023137"/>
    </source>
</evidence>
<evidence type="ECO:0000259" key="19">
    <source>
        <dbReference type="Pfam" id="PF13614"/>
    </source>
</evidence>
<dbReference type="InterPro" id="IPR005702">
    <property type="entry name" value="Wzc-like_C"/>
</dbReference>
<evidence type="ECO:0000256" key="11">
    <source>
        <dbReference type="ARBA" id="ARBA00022777"/>
    </source>
</evidence>
<feature type="domain" description="Polysaccharide chain length determinant N-terminal" evidence="18">
    <location>
        <begin position="7"/>
        <end position="93"/>
    </location>
</feature>
<evidence type="ECO:0000256" key="16">
    <source>
        <dbReference type="ARBA" id="ARBA00051245"/>
    </source>
</evidence>
<keyword evidence="12" id="KW-0067">ATP-binding</keyword>
<dbReference type="RefSeq" id="WP_015558088.1">
    <property type="nucleotide sequence ID" value="NC_021039.1"/>
</dbReference>
<gene>
    <name evidence="20" type="ordered locus">RUM_10160</name>
</gene>
<keyword evidence="11" id="KW-0418">Kinase</keyword>
<keyword evidence="6" id="KW-1003">Cell membrane</keyword>
<dbReference type="InterPro" id="IPR050445">
    <property type="entry name" value="Bact_polysacc_biosynth/exp"/>
</dbReference>
<keyword evidence="14 17" id="KW-0472">Membrane</keyword>
<sequence>MKKEYTIKDLVYLMLGRIWWIIGAALICGLGAFLISDFAIPRKYQSNVSMYVRNKEDQKQDINNSDLSVSKSLVSTYIVILNNDAVMEQVGEQLLKQHTPEELSGNFTIKNGKITNESLKSAFTMAAVNNTEVLKITATTKNAALSAELCNIMADVAPEVLIRVVGAGSVEKIGDAKIYEAAVSPSVTKNTAIGFAGGALLAILVILLIDFFDNTVRGTEELREHFSKPIIAEIQSIGGKAKKKNRGTDADRKTRLLFGNENIPFSTVEAYKSFRTALSFVISTCDSRIVAMTSANPSEGKSVTVANLAVAVAQTDKKVLLIDADMRKPVQHKCFRLSNKVGLSDVITGDKPLDKALNRNVTGSLDVLTSGTIPPNPSELLASRQMKELLETLKERYDMILIDCAPINVVSDVAGLSQEIAGVVMVVHYGFTTYPELDDAVNRLALANCNVLGFAVNEVSSKHGSGYYSNYKYKYKYKYDYQYGSAKQAEEKEKAGSAC</sequence>
<evidence type="ECO:0000256" key="13">
    <source>
        <dbReference type="ARBA" id="ARBA00022989"/>
    </source>
</evidence>
<reference evidence="20" key="2">
    <citation type="submission" date="2010-03" db="EMBL/GenBank/DDBJ databases">
        <authorList>
            <person name="Pajon A."/>
        </authorList>
    </citation>
    <scope>NUCLEOTIDE SEQUENCE</scope>
    <source>
        <strain evidence="20">Type strain: 18P13</strain>
    </source>
</reference>
<evidence type="ECO:0000256" key="1">
    <source>
        <dbReference type="ARBA" id="ARBA00004429"/>
    </source>
</evidence>
<dbReference type="AlphaFoldDB" id="D4LC36"/>
<feature type="transmembrane region" description="Helical" evidence="17">
    <location>
        <begin position="18"/>
        <end position="40"/>
    </location>
</feature>
<evidence type="ECO:0000256" key="7">
    <source>
        <dbReference type="ARBA" id="ARBA00022519"/>
    </source>
</evidence>
<dbReference type="PANTHER" id="PTHR32309:SF13">
    <property type="entry name" value="FERRIC ENTEROBACTIN TRANSPORT PROTEIN FEPE"/>
    <property type="match status" value="1"/>
</dbReference>
<keyword evidence="8" id="KW-0808">Transferase</keyword>
<dbReference type="EC" id="2.7.10.2" evidence="5"/>
<evidence type="ECO:0000256" key="4">
    <source>
        <dbReference type="ARBA" id="ARBA00008883"/>
    </source>
</evidence>
<dbReference type="GO" id="GO:0042802">
    <property type="term" value="F:identical protein binding"/>
    <property type="evidence" value="ECO:0007669"/>
    <property type="project" value="UniProtKB-ARBA"/>
</dbReference>
<name>D4LC36_RUMC1</name>
<dbReference type="GO" id="GO:0004715">
    <property type="term" value="F:non-membrane spanning protein tyrosine kinase activity"/>
    <property type="evidence" value="ECO:0007669"/>
    <property type="project" value="UniProtKB-EC"/>
</dbReference>
<dbReference type="InterPro" id="IPR025669">
    <property type="entry name" value="AAA_dom"/>
</dbReference>
<evidence type="ECO:0000259" key="18">
    <source>
        <dbReference type="Pfam" id="PF02706"/>
    </source>
</evidence>
<dbReference type="Gene3D" id="3.40.50.300">
    <property type="entry name" value="P-loop containing nucleotide triphosphate hydrolases"/>
    <property type="match status" value="1"/>
</dbReference>
<dbReference type="GO" id="GO:0005886">
    <property type="term" value="C:plasma membrane"/>
    <property type="evidence" value="ECO:0007669"/>
    <property type="project" value="UniProtKB-SubCell"/>
</dbReference>
<dbReference type="Pfam" id="PF13614">
    <property type="entry name" value="AAA_31"/>
    <property type="match status" value="1"/>
</dbReference>
<dbReference type="InterPro" id="IPR003856">
    <property type="entry name" value="LPS_length_determ_N"/>
</dbReference>
<evidence type="ECO:0000256" key="9">
    <source>
        <dbReference type="ARBA" id="ARBA00022692"/>
    </source>
</evidence>
<comment type="catalytic activity">
    <reaction evidence="16">
        <text>L-tyrosyl-[protein] + ATP = O-phospho-L-tyrosyl-[protein] + ADP + H(+)</text>
        <dbReference type="Rhea" id="RHEA:10596"/>
        <dbReference type="Rhea" id="RHEA-COMP:10136"/>
        <dbReference type="Rhea" id="RHEA-COMP:20101"/>
        <dbReference type="ChEBI" id="CHEBI:15378"/>
        <dbReference type="ChEBI" id="CHEBI:30616"/>
        <dbReference type="ChEBI" id="CHEBI:46858"/>
        <dbReference type="ChEBI" id="CHEBI:61978"/>
        <dbReference type="ChEBI" id="CHEBI:456216"/>
        <dbReference type="EC" id="2.7.10.2"/>
    </reaction>
</comment>
<dbReference type="CDD" id="cd05387">
    <property type="entry name" value="BY-kinase"/>
    <property type="match status" value="1"/>
</dbReference>
<protein>
    <recommendedName>
        <fullName evidence="5">non-specific protein-tyrosine kinase</fullName>
        <ecNumber evidence="5">2.7.10.2</ecNumber>
    </recommendedName>
</protein>
<keyword evidence="21" id="KW-1185">Reference proteome</keyword>
<dbReference type="SUPFAM" id="SSF52540">
    <property type="entry name" value="P-loop containing nucleoside triphosphate hydrolases"/>
    <property type="match status" value="1"/>
</dbReference>
<evidence type="ECO:0000256" key="8">
    <source>
        <dbReference type="ARBA" id="ARBA00022679"/>
    </source>
</evidence>
<keyword evidence="10" id="KW-0547">Nucleotide-binding</keyword>